<organism evidence="12 13">
    <name type="scientific">Pseudodesulfovibrio cashew</name>
    <dbReference type="NCBI Taxonomy" id="2678688"/>
    <lineage>
        <taxon>Bacteria</taxon>
        <taxon>Pseudomonadati</taxon>
        <taxon>Thermodesulfobacteriota</taxon>
        <taxon>Desulfovibrionia</taxon>
        <taxon>Desulfovibrionales</taxon>
        <taxon>Desulfovibrionaceae</taxon>
    </lineage>
</organism>
<comment type="subcellular location">
    <subcellularLocation>
        <location evidence="1">Cell inner membrane</location>
        <topology evidence="1">Single-pass membrane protein</topology>
        <orientation evidence="1">Periplasmic side</orientation>
    </subcellularLocation>
</comment>
<proteinExistence type="inferred from homology"/>
<dbReference type="GO" id="GO:0015031">
    <property type="term" value="P:protein transport"/>
    <property type="evidence" value="ECO:0007669"/>
    <property type="project" value="UniProtKB-KW"/>
</dbReference>
<keyword evidence="6 10" id="KW-0812">Transmembrane</keyword>
<evidence type="ECO:0000313" key="13">
    <source>
        <dbReference type="Proteomes" id="UP000428328"/>
    </source>
</evidence>
<dbReference type="GO" id="GO:0031992">
    <property type="term" value="F:energy transducer activity"/>
    <property type="evidence" value="ECO:0007669"/>
    <property type="project" value="InterPro"/>
</dbReference>
<dbReference type="SUPFAM" id="SSF74653">
    <property type="entry name" value="TolA/TonB C-terminal domain"/>
    <property type="match status" value="1"/>
</dbReference>
<dbReference type="AlphaFoldDB" id="A0A6I6JL81"/>
<keyword evidence="3" id="KW-0813">Transport</keyword>
<keyword evidence="13" id="KW-1185">Reference proteome</keyword>
<evidence type="ECO:0000256" key="3">
    <source>
        <dbReference type="ARBA" id="ARBA00022448"/>
    </source>
</evidence>
<name>A0A6I6JL81_9BACT</name>
<keyword evidence="9 10" id="KW-0472">Membrane</keyword>
<dbReference type="PANTHER" id="PTHR33446:SF14">
    <property type="entry name" value="PROTEIN TONB"/>
    <property type="match status" value="1"/>
</dbReference>
<evidence type="ECO:0000256" key="7">
    <source>
        <dbReference type="ARBA" id="ARBA00022927"/>
    </source>
</evidence>
<dbReference type="GO" id="GO:0015891">
    <property type="term" value="P:siderophore transport"/>
    <property type="evidence" value="ECO:0007669"/>
    <property type="project" value="InterPro"/>
</dbReference>
<comment type="similarity">
    <text evidence="2">Belongs to the TonB family.</text>
</comment>
<evidence type="ECO:0000256" key="1">
    <source>
        <dbReference type="ARBA" id="ARBA00004383"/>
    </source>
</evidence>
<dbReference type="RefSeq" id="WP_158950276.1">
    <property type="nucleotide sequence ID" value="NZ_CP046400.1"/>
</dbReference>
<evidence type="ECO:0000256" key="2">
    <source>
        <dbReference type="ARBA" id="ARBA00006555"/>
    </source>
</evidence>
<evidence type="ECO:0000256" key="8">
    <source>
        <dbReference type="ARBA" id="ARBA00022989"/>
    </source>
</evidence>
<dbReference type="Proteomes" id="UP000428328">
    <property type="component" value="Chromosome"/>
</dbReference>
<dbReference type="InterPro" id="IPR051045">
    <property type="entry name" value="TonB-dependent_transducer"/>
</dbReference>
<protein>
    <submittedName>
        <fullName evidence="12">TonB family protein</fullName>
    </submittedName>
</protein>
<dbReference type="NCBIfam" id="TIGR01352">
    <property type="entry name" value="tonB_Cterm"/>
    <property type="match status" value="1"/>
</dbReference>
<dbReference type="PROSITE" id="PS52015">
    <property type="entry name" value="TONB_CTD"/>
    <property type="match status" value="1"/>
</dbReference>
<sequence>MTWRTVAALLGAAGITLAVCLIIPMLGTVRHEQPRFEEHAVRVVPLPPETRQRKPEIATAPSGRVDLTAPTVPRTMAVLPAPSLPSDIALPALTGPESLSLTMPSAPAPGLAGPGIGKPGLPAFDKPPQLLTRLDPIYPLAARRSGTEGQVLVRVKVDESGHVIEADVIESEPAGVFDAAALHAIRGWRFSPAEKQGQPVAVIIDIPIRFTLDKP</sequence>
<dbReference type="Gene3D" id="3.30.1150.10">
    <property type="match status" value="1"/>
</dbReference>
<keyword evidence="5" id="KW-0997">Cell inner membrane</keyword>
<dbReference type="InterPro" id="IPR006260">
    <property type="entry name" value="TonB/TolA_C"/>
</dbReference>
<evidence type="ECO:0000256" key="6">
    <source>
        <dbReference type="ARBA" id="ARBA00022692"/>
    </source>
</evidence>
<feature type="transmembrane region" description="Helical" evidence="10">
    <location>
        <begin position="6"/>
        <end position="26"/>
    </location>
</feature>
<evidence type="ECO:0000256" key="4">
    <source>
        <dbReference type="ARBA" id="ARBA00022475"/>
    </source>
</evidence>
<evidence type="ECO:0000313" key="12">
    <source>
        <dbReference type="EMBL" id="QGY41738.1"/>
    </source>
</evidence>
<dbReference type="GO" id="GO:0005886">
    <property type="term" value="C:plasma membrane"/>
    <property type="evidence" value="ECO:0007669"/>
    <property type="project" value="UniProtKB-SubCell"/>
</dbReference>
<dbReference type="EMBL" id="CP046400">
    <property type="protein sequence ID" value="QGY41738.1"/>
    <property type="molecule type" value="Genomic_DNA"/>
</dbReference>
<gene>
    <name evidence="12" type="ORF">GM415_16945</name>
</gene>
<evidence type="ECO:0000256" key="5">
    <source>
        <dbReference type="ARBA" id="ARBA00022519"/>
    </source>
</evidence>
<dbReference type="KEGG" id="psel:GM415_16945"/>
<evidence type="ECO:0000256" key="10">
    <source>
        <dbReference type="SAM" id="Phobius"/>
    </source>
</evidence>
<dbReference type="GO" id="GO:0030288">
    <property type="term" value="C:outer membrane-bounded periplasmic space"/>
    <property type="evidence" value="ECO:0007669"/>
    <property type="project" value="InterPro"/>
</dbReference>
<keyword evidence="7" id="KW-0653">Protein transport</keyword>
<dbReference type="PRINTS" id="PR01374">
    <property type="entry name" value="TONBPROTEIN"/>
</dbReference>
<accession>A0A6I6JL81</accession>
<dbReference type="InterPro" id="IPR037682">
    <property type="entry name" value="TonB_C"/>
</dbReference>
<evidence type="ECO:0000259" key="11">
    <source>
        <dbReference type="PROSITE" id="PS52015"/>
    </source>
</evidence>
<reference evidence="12 13" key="1">
    <citation type="submission" date="2019-11" db="EMBL/GenBank/DDBJ databases">
        <authorList>
            <person name="Zheng R.K."/>
            <person name="Sun C.M."/>
        </authorList>
    </citation>
    <scope>NUCLEOTIDE SEQUENCE [LARGE SCALE GENOMIC DNA]</scope>
    <source>
        <strain evidence="12 13">SRB007</strain>
    </source>
</reference>
<evidence type="ECO:0000256" key="9">
    <source>
        <dbReference type="ARBA" id="ARBA00023136"/>
    </source>
</evidence>
<dbReference type="GO" id="GO:0055085">
    <property type="term" value="P:transmembrane transport"/>
    <property type="evidence" value="ECO:0007669"/>
    <property type="project" value="InterPro"/>
</dbReference>
<keyword evidence="8 10" id="KW-1133">Transmembrane helix</keyword>
<dbReference type="InterPro" id="IPR003538">
    <property type="entry name" value="TonB"/>
</dbReference>
<dbReference type="PANTHER" id="PTHR33446">
    <property type="entry name" value="PROTEIN TONB-RELATED"/>
    <property type="match status" value="1"/>
</dbReference>
<dbReference type="Pfam" id="PF03544">
    <property type="entry name" value="TonB_C"/>
    <property type="match status" value="1"/>
</dbReference>
<feature type="domain" description="TonB C-terminal" evidence="11">
    <location>
        <begin position="123"/>
        <end position="215"/>
    </location>
</feature>
<keyword evidence="4" id="KW-1003">Cell membrane</keyword>